<dbReference type="EMBL" id="JBHUPB010000015">
    <property type="protein sequence ID" value="MFD2970054.1"/>
    <property type="molecule type" value="Genomic_DNA"/>
</dbReference>
<reference evidence="2" key="1">
    <citation type="journal article" date="2019" name="Int. J. Syst. Evol. Microbiol.">
        <title>The Global Catalogue of Microorganisms (GCM) 10K type strain sequencing project: providing services to taxonomists for standard genome sequencing and annotation.</title>
        <authorList>
            <consortium name="The Broad Institute Genomics Platform"/>
            <consortium name="The Broad Institute Genome Sequencing Center for Infectious Disease"/>
            <person name="Wu L."/>
            <person name="Ma J."/>
        </authorList>
    </citation>
    <scope>NUCLEOTIDE SEQUENCE [LARGE SCALE GENOMIC DNA]</scope>
    <source>
        <strain evidence="2">KCTC 22814</strain>
    </source>
</reference>
<comment type="caution">
    <text evidence="1">The sequence shown here is derived from an EMBL/GenBank/DDBJ whole genome shotgun (WGS) entry which is preliminary data.</text>
</comment>
<evidence type="ECO:0000313" key="1">
    <source>
        <dbReference type="EMBL" id="MFD2970054.1"/>
    </source>
</evidence>
<gene>
    <name evidence="1" type="ORF">ACFS7Y_21875</name>
</gene>
<proteinExistence type="predicted"/>
<accession>A0ABW6BNK3</accession>
<sequence length="101" mass="11572">MTIEQQDMAISDFEKYMRFILQHKQGFTLENFIIFATSLINFYQGSNLIKETDRIDIALILSRSFNAGISNRITNDDLQEIASLIISDSTIDYSILNPIFG</sequence>
<protein>
    <submittedName>
        <fullName evidence="1">Uncharacterized protein</fullName>
    </submittedName>
</protein>
<evidence type="ECO:0000313" key="2">
    <source>
        <dbReference type="Proteomes" id="UP001597525"/>
    </source>
</evidence>
<organism evidence="1 2">
    <name type="scientific">Sphingobacterium bambusae</name>
    <dbReference type="NCBI Taxonomy" id="662858"/>
    <lineage>
        <taxon>Bacteria</taxon>
        <taxon>Pseudomonadati</taxon>
        <taxon>Bacteroidota</taxon>
        <taxon>Sphingobacteriia</taxon>
        <taxon>Sphingobacteriales</taxon>
        <taxon>Sphingobacteriaceae</taxon>
        <taxon>Sphingobacterium</taxon>
    </lineage>
</organism>
<dbReference type="Proteomes" id="UP001597525">
    <property type="component" value="Unassembled WGS sequence"/>
</dbReference>
<dbReference type="RefSeq" id="WP_320183536.1">
    <property type="nucleotide sequence ID" value="NZ_CP138332.1"/>
</dbReference>
<name>A0ABW6BNK3_9SPHI</name>
<keyword evidence="2" id="KW-1185">Reference proteome</keyword>